<evidence type="ECO:0000313" key="15">
    <source>
        <dbReference type="Proteomes" id="UP000070376"/>
    </source>
</evidence>
<comment type="cofactor">
    <cofactor evidence="3">
        <name>a divalent metal cation</name>
        <dbReference type="ChEBI" id="CHEBI:60240"/>
    </cofactor>
</comment>
<dbReference type="PATRIC" id="fig|1398.22.peg.646"/>
<dbReference type="GO" id="GO:0000166">
    <property type="term" value="F:nucleotide binding"/>
    <property type="evidence" value="ECO:0007669"/>
    <property type="project" value="UniProtKB-KW"/>
</dbReference>
<dbReference type="InterPro" id="IPR029052">
    <property type="entry name" value="Metallo-depent_PP-like"/>
</dbReference>
<proteinExistence type="inferred from homology"/>
<evidence type="ECO:0000259" key="12">
    <source>
        <dbReference type="Pfam" id="PF00149"/>
    </source>
</evidence>
<sequence length="546" mass="61086">MENVKEKSYNVDNEMSKRKEIGMKTFELVILETSDIHGNILPINYGTNEEAAVGLAKISTLVKTERARQKHVLLLDNGDLIQGTPLTYYYARIDSEGPNPMVLAANALQYDAAVPGNHEFNYGQALLLGAVKESHFPWLSANILNEQTKMPYFGRPYIIKKFAEGLKVAVLGLTTPYIPNWEQPQHISGMLFADPVETAKQWVKFLREKEQADIVILSYHGGFERDLDSGEPTEDLTGENHGYQLCQKVSGIDVLLTGHQHRMIAGKAINGVTVVQPGNNGRAVGKVVLQLEKQQGHWRCVQKTSELLFVETVKADPAIISLAKPYEEATQAWLDQPIGKIEGDMLVHNPMEVRLKDHPLIEFMNRVQMEATGADISCTALFDNQSPGFPENVTMRDVVSNYIYPNTFKVIRITGADIKAALERSASYFKTSNGGTIEVNPAFSNPKPQHYNYDMWEGIDYVIDLSKPVGKRIVKLEYKGKPVDPAAEYDVVMNNYRAGGGGDYLMFKGKPVVKDVQIDAAELIANYILERKVIRATVDHNWKVIF</sequence>
<evidence type="ECO:0000256" key="3">
    <source>
        <dbReference type="ARBA" id="ARBA00001968"/>
    </source>
</evidence>
<evidence type="ECO:0000259" key="13">
    <source>
        <dbReference type="Pfam" id="PF02872"/>
    </source>
</evidence>
<evidence type="ECO:0000256" key="2">
    <source>
        <dbReference type="ARBA" id="ARBA00001730"/>
    </source>
</evidence>
<dbReference type="PRINTS" id="PR01607">
    <property type="entry name" value="APYRASEFAMLY"/>
</dbReference>
<organism evidence="14 15">
    <name type="scientific">Heyndrickxia coagulans</name>
    <name type="common">Weizmannia coagulans</name>
    <dbReference type="NCBI Taxonomy" id="1398"/>
    <lineage>
        <taxon>Bacteria</taxon>
        <taxon>Bacillati</taxon>
        <taxon>Bacillota</taxon>
        <taxon>Bacilli</taxon>
        <taxon>Bacillales</taxon>
        <taxon>Bacillaceae</taxon>
        <taxon>Heyndrickxia</taxon>
    </lineage>
</organism>
<dbReference type="InterPro" id="IPR008334">
    <property type="entry name" value="5'-Nucleotdase_C"/>
</dbReference>
<dbReference type="CDD" id="cd07410">
    <property type="entry name" value="MPP_CpdB_N"/>
    <property type="match status" value="1"/>
</dbReference>
<dbReference type="Gene3D" id="3.60.21.10">
    <property type="match status" value="1"/>
</dbReference>
<dbReference type="InterPro" id="IPR006146">
    <property type="entry name" value="5'-Nucleotdase_CS"/>
</dbReference>
<comment type="similarity">
    <text evidence="5 11">Belongs to the 5'-nucleotidase family.</text>
</comment>
<dbReference type="EMBL" id="LRPN01000023">
    <property type="protein sequence ID" value="KWZ84990.1"/>
    <property type="molecule type" value="Genomic_DNA"/>
</dbReference>
<dbReference type="RefSeq" id="WP_061086499.1">
    <property type="nucleotide sequence ID" value="NZ_KQ955803.1"/>
</dbReference>
<dbReference type="InterPro" id="IPR006179">
    <property type="entry name" value="5_nucleotidase/apyrase"/>
</dbReference>
<evidence type="ECO:0000256" key="9">
    <source>
        <dbReference type="ARBA" id="ARBA00022801"/>
    </source>
</evidence>
<dbReference type="AlphaFoldDB" id="A0A133L0D5"/>
<name>A0A133L0D5_HEYCO</name>
<keyword evidence="9 11" id="KW-0378">Hydrolase</keyword>
<evidence type="ECO:0000313" key="14">
    <source>
        <dbReference type="EMBL" id="KWZ84990.1"/>
    </source>
</evidence>
<evidence type="ECO:0000256" key="10">
    <source>
        <dbReference type="ARBA" id="ARBA00023268"/>
    </source>
</evidence>
<comment type="subcellular location">
    <subcellularLocation>
        <location evidence="4">Cell envelope</location>
    </subcellularLocation>
</comment>
<dbReference type="PANTHER" id="PTHR11575:SF6">
    <property type="entry name" value="2',3'-CYCLIC-NUCLEOTIDE 2'-PHOSPHODIESTERASE_3'-NUCLEOTIDASE"/>
    <property type="match status" value="1"/>
</dbReference>
<keyword evidence="6" id="KW-0479">Metal-binding</keyword>
<feature type="domain" description="5'-Nucleotidase C-terminal" evidence="13">
    <location>
        <begin position="338"/>
        <end position="508"/>
    </location>
</feature>
<evidence type="ECO:0000256" key="11">
    <source>
        <dbReference type="RuleBase" id="RU362119"/>
    </source>
</evidence>
<dbReference type="Pfam" id="PF00149">
    <property type="entry name" value="Metallophos"/>
    <property type="match status" value="1"/>
</dbReference>
<dbReference type="PROSITE" id="PS00785">
    <property type="entry name" value="5_NUCLEOTIDASE_1"/>
    <property type="match status" value="1"/>
</dbReference>
<evidence type="ECO:0000256" key="5">
    <source>
        <dbReference type="ARBA" id="ARBA00006654"/>
    </source>
</evidence>
<dbReference type="GO" id="GO:0008663">
    <property type="term" value="F:2',3'-cyclic-nucleotide 2'-phosphodiesterase activity"/>
    <property type="evidence" value="ECO:0007669"/>
    <property type="project" value="UniProtKB-EC"/>
</dbReference>
<comment type="catalytic activity">
    <reaction evidence="2">
        <text>a nucleoside 2',3'-cyclic phosphate + H2O = a nucleoside 3'-phosphate + H(+)</text>
        <dbReference type="Rhea" id="RHEA:19621"/>
        <dbReference type="ChEBI" id="CHEBI:15377"/>
        <dbReference type="ChEBI" id="CHEBI:15378"/>
        <dbReference type="ChEBI" id="CHEBI:66949"/>
        <dbReference type="ChEBI" id="CHEBI:66954"/>
        <dbReference type="EC" id="3.1.4.16"/>
    </reaction>
</comment>
<evidence type="ECO:0000256" key="7">
    <source>
        <dbReference type="ARBA" id="ARBA00022729"/>
    </source>
</evidence>
<evidence type="ECO:0000256" key="8">
    <source>
        <dbReference type="ARBA" id="ARBA00022741"/>
    </source>
</evidence>
<keyword evidence="7" id="KW-0732">Signal</keyword>
<dbReference type="PANTHER" id="PTHR11575">
    <property type="entry name" value="5'-NUCLEOTIDASE-RELATED"/>
    <property type="match status" value="1"/>
</dbReference>
<dbReference type="InterPro" id="IPR036907">
    <property type="entry name" value="5'-Nucleotdase_C_sf"/>
</dbReference>
<keyword evidence="10" id="KW-0511">Multifunctional enzyme</keyword>
<dbReference type="GO" id="GO:0046872">
    <property type="term" value="F:metal ion binding"/>
    <property type="evidence" value="ECO:0007669"/>
    <property type="project" value="UniProtKB-KW"/>
</dbReference>
<dbReference type="Proteomes" id="UP000070376">
    <property type="component" value="Unassembled WGS sequence"/>
</dbReference>
<comment type="caution">
    <text evidence="14">The sequence shown here is derived from an EMBL/GenBank/DDBJ whole genome shotgun (WGS) entry which is preliminary data.</text>
</comment>
<dbReference type="InterPro" id="IPR041827">
    <property type="entry name" value="CpdB_N"/>
</dbReference>
<evidence type="ECO:0000256" key="1">
    <source>
        <dbReference type="ARBA" id="ARBA00000527"/>
    </source>
</evidence>
<dbReference type="GO" id="GO:0009166">
    <property type="term" value="P:nucleotide catabolic process"/>
    <property type="evidence" value="ECO:0007669"/>
    <property type="project" value="InterPro"/>
</dbReference>
<evidence type="ECO:0000256" key="4">
    <source>
        <dbReference type="ARBA" id="ARBA00004196"/>
    </source>
</evidence>
<dbReference type="GO" id="GO:0008254">
    <property type="term" value="F:3'-nucleotidase activity"/>
    <property type="evidence" value="ECO:0007669"/>
    <property type="project" value="UniProtKB-EC"/>
</dbReference>
<dbReference type="Pfam" id="PF02872">
    <property type="entry name" value="5_nucleotid_C"/>
    <property type="match status" value="1"/>
</dbReference>
<reference evidence="15" key="1">
    <citation type="submission" date="2016-01" db="EMBL/GenBank/DDBJ databases">
        <authorList>
            <person name="Mitreva M."/>
            <person name="Pepin K.H."/>
            <person name="Mihindukulasuriya K.A."/>
            <person name="Fulton R."/>
            <person name="Fronick C."/>
            <person name="O'Laughlin M."/>
            <person name="Miner T."/>
            <person name="Herter B."/>
            <person name="Rosa B.A."/>
            <person name="Cordes M."/>
            <person name="Tomlinson C."/>
            <person name="Wollam A."/>
            <person name="Palsikar V.B."/>
            <person name="Mardis E.R."/>
            <person name="Wilson R.K."/>
        </authorList>
    </citation>
    <scope>NUCLEOTIDE SEQUENCE [LARGE SCALE GENOMIC DNA]</scope>
    <source>
        <strain evidence="15">GED7749B</strain>
    </source>
</reference>
<dbReference type="Gene3D" id="3.90.780.10">
    <property type="entry name" value="5'-Nucleotidase, C-terminal domain"/>
    <property type="match status" value="1"/>
</dbReference>
<gene>
    <name evidence="14" type="ORF">HMPREF3213_00648</name>
</gene>
<evidence type="ECO:0000256" key="6">
    <source>
        <dbReference type="ARBA" id="ARBA00022723"/>
    </source>
</evidence>
<dbReference type="GO" id="GO:0030288">
    <property type="term" value="C:outer membrane-bounded periplasmic space"/>
    <property type="evidence" value="ECO:0007669"/>
    <property type="project" value="TreeGrafter"/>
</dbReference>
<comment type="catalytic activity">
    <reaction evidence="1">
        <text>a ribonucleoside 3'-phosphate + H2O = a ribonucleoside + phosphate</text>
        <dbReference type="Rhea" id="RHEA:10144"/>
        <dbReference type="ChEBI" id="CHEBI:13197"/>
        <dbReference type="ChEBI" id="CHEBI:15377"/>
        <dbReference type="ChEBI" id="CHEBI:18254"/>
        <dbReference type="ChEBI" id="CHEBI:43474"/>
        <dbReference type="EC" id="3.1.3.6"/>
    </reaction>
</comment>
<dbReference type="SUPFAM" id="SSF56300">
    <property type="entry name" value="Metallo-dependent phosphatases"/>
    <property type="match status" value="1"/>
</dbReference>
<accession>A0A133L0D5</accession>
<feature type="domain" description="Calcineurin-like phosphoesterase" evidence="12">
    <location>
        <begin position="30"/>
        <end position="262"/>
    </location>
</feature>
<keyword evidence="8 11" id="KW-0547">Nucleotide-binding</keyword>
<dbReference type="InterPro" id="IPR004843">
    <property type="entry name" value="Calcineurin-like_PHP"/>
</dbReference>
<dbReference type="SUPFAM" id="SSF55816">
    <property type="entry name" value="5'-nucleotidase (syn. UDP-sugar hydrolase), C-terminal domain"/>
    <property type="match status" value="1"/>
</dbReference>
<protein>
    <submittedName>
        <fullName evidence="14">5'-nucleotidase protein</fullName>
    </submittedName>
</protein>